<evidence type="ECO:0000313" key="2">
    <source>
        <dbReference type="Proteomes" id="UP000321746"/>
    </source>
</evidence>
<dbReference type="Proteomes" id="UP000321746">
    <property type="component" value="Unassembled WGS sequence"/>
</dbReference>
<name>A0A511XMA5_9PROT</name>
<protein>
    <submittedName>
        <fullName evidence="1">Uncharacterized protein</fullName>
    </submittedName>
</protein>
<keyword evidence="2" id="KW-1185">Reference proteome</keyword>
<sequence>MSLSLTPGQRAATTEAVALPDEIDPAAFISRKSYDTDPLINAPGKWQITPVIPSKKPSHFTEDQLLSV</sequence>
<organism evidence="1 2">
    <name type="scientific">Acetobacter oeni</name>
    <dbReference type="NCBI Taxonomy" id="304077"/>
    <lineage>
        <taxon>Bacteria</taxon>
        <taxon>Pseudomonadati</taxon>
        <taxon>Pseudomonadota</taxon>
        <taxon>Alphaproteobacteria</taxon>
        <taxon>Acetobacterales</taxon>
        <taxon>Acetobacteraceae</taxon>
        <taxon>Acetobacter</taxon>
    </lineage>
</organism>
<gene>
    <name evidence="1" type="ORF">AOE01nite_23070</name>
</gene>
<accession>A0A511XMA5</accession>
<dbReference type="AlphaFoldDB" id="A0A511XMA5"/>
<proteinExistence type="predicted"/>
<dbReference type="EMBL" id="BJYG01000033">
    <property type="protein sequence ID" value="GEN64083.1"/>
    <property type="molecule type" value="Genomic_DNA"/>
</dbReference>
<comment type="caution">
    <text evidence="1">The sequence shown here is derived from an EMBL/GenBank/DDBJ whole genome shotgun (WGS) entry which is preliminary data.</text>
</comment>
<reference evidence="1 2" key="1">
    <citation type="submission" date="2019-07" db="EMBL/GenBank/DDBJ databases">
        <title>Whole genome shotgun sequence of Acetobacter oeni NBRC 105207.</title>
        <authorList>
            <person name="Hosoyama A."/>
            <person name="Uohara A."/>
            <person name="Ohji S."/>
            <person name="Ichikawa N."/>
        </authorList>
    </citation>
    <scope>NUCLEOTIDE SEQUENCE [LARGE SCALE GENOMIC DNA]</scope>
    <source>
        <strain evidence="1 2">NBRC 105207</strain>
    </source>
</reference>
<evidence type="ECO:0000313" key="1">
    <source>
        <dbReference type="EMBL" id="GEN64083.1"/>
    </source>
</evidence>